<dbReference type="InterPro" id="IPR002110">
    <property type="entry name" value="Ankyrin_rpt"/>
</dbReference>
<dbReference type="InterPro" id="IPR036770">
    <property type="entry name" value="Ankyrin_rpt-contain_sf"/>
</dbReference>
<dbReference type="Pfam" id="PF00023">
    <property type="entry name" value="Ank"/>
    <property type="match status" value="1"/>
</dbReference>
<dbReference type="OrthoDB" id="407974at2"/>
<keyword evidence="5" id="KW-1185">Reference proteome</keyword>
<dbReference type="PROSITE" id="PS50297">
    <property type="entry name" value="ANK_REP_REGION"/>
    <property type="match status" value="2"/>
</dbReference>
<evidence type="ECO:0000313" key="5">
    <source>
        <dbReference type="Proteomes" id="UP000192360"/>
    </source>
</evidence>
<organism evidence="4 5">
    <name type="scientific">Cellulophaga tyrosinoxydans</name>
    <dbReference type="NCBI Taxonomy" id="504486"/>
    <lineage>
        <taxon>Bacteria</taxon>
        <taxon>Pseudomonadati</taxon>
        <taxon>Bacteroidota</taxon>
        <taxon>Flavobacteriia</taxon>
        <taxon>Flavobacteriales</taxon>
        <taxon>Flavobacteriaceae</taxon>
        <taxon>Cellulophaga</taxon>
    </lineage>
</organism>
<name>A0A1W2AX32_9FLAO</name>
<evidence type="ECO:0000256" key="3">
    <source>
        <dbReference type="PROSITE-ProRule" id="PRU00023"/>
    </source>
</evidence>
<dbReference type="Pfam" id="PF12796">
    <property type="entry name" value="Ank_2"/>
    <property type="match status" value="1"/>
</dbReference>
<dbReference type="PROSITE" id="PS50088">
    <property type="entry name" value="ANK_REPEAT"/>
    <property type="match status" value="2"/>
</dbReference>
<dbReference type="RefSeq" id="WP_084061603.1">
    <property type="nucleotide sequence ID" value="NZ_FWXO01000003.1"/>
</dbReference>
<dbReference type="SMART" id="SM00248">
    <property type="entry name" value="ANK"/>
    <property type="match status" value="5"/>
</dbReference>
<dbReference type="GO" id="GO:0051059">
    <property type="term" value="F:NF-kappaB binding"/>
    <property type="evidence" value="ECO:0007669"/>
    <property type="project" value="TreeGrafter"/>
</dbReference>
<feature type="repeat" description="ANK" evidence="3">
    <location>
        <begin position="41"/>
        <end position="73"/>
    </location>
</feature>
<dbReference type="SUPFAM" id="SSF48403">
    <property type="entry name" value="Ankyrin repeat"/>
    <property type="match status" value="1"/>
</dbReference>
<dbReference type="GO" id="GO:0005829">
    <property type="term" value="C:cytosol"/>
    <property type="evidence" value="ECO:0007669"/>
    <property type="project" value="TreeGrafter"/>
</dbReference>
<dbReference type="STRING" id="504486.SAMN05660703_2279"/>
<evidence type="ECO:0000256" key="1">
    <source>
        <dbReference type="ARBA" id="ARBA00022737"/>
    </source>
</evidence>
<reference evidence="4 5" key="1">
    <citation type="submission" date="2017-04" db="EMBL/GenBank/DDBJ databases">
        <authorList>
            <person name="Afonso C.L."/>
            <person name="Miller P.J."/>
            <person name="Scott M.A."/>
            <person name="Spackman E."/>
            <person name="Goraichik I."/>
            <person name="Dimitrov K.M."/>
            <person name="Suarez D.L."/>
            <person name="Swayne D.E."/>
        </authorList>
    </citation>
    <scope>NUCLEOTIDE SEQUENCE [LARGE SCALE GENOMIC DNA]</scope>
    <source>
        <strain evidence="4 5">DSM 21164</strain>
    </source>
</reference>
<dbReference type="PANTHER" id="PTHR46680:SF3">
    <property type="entry name" value="NF-KAPPA-B INHIBITOR CACTUS"/>
    <property type="match status" value="1"/>
</dbReference>
<dbReference type="PANTHER" id="PTHR46680">
    <property type="entry name" value="NF-KAPPA-B INHIBITOR ALPHA"/>
    <property type="match status" value="1"/>
</dbReference>
<dbReference type="InterPro" id="IPR051070">
    <property type="entry name" value="NF-kappa-B_inhibitor"/>
</dbReference>
<accession>A0A1W2AX32</accession>
<feature type="repeat" description="ANK" evidence="3">
    <location>
        <begin position="110"/>
        <end position="142"/>
    </location>
</feature>
<dbReference type="Proteomes" id="UP000192360">
    <property type="component" value="Unassembled WGS sequence"/>
</dbReference>
<dbReference type="EMBL" id="FWXO01000003">
    <property type="protein sequence ID" value="SMC65100.1"/>
    <property type="molecule type" value="Genomic_DNA"/>
</dbReference>
<keyword evidence="2 3" id="KW-0040">ANK repeat</keyword>
<dbReference type="GO" id="GO:0071356">
    <property type="term" value="P:cellular response to tumor necrosis factor"/>
    <property type="evidence" value="ECO:0007669"/>
    <property type="project" value="TreeGrafter"/>
</dbReference>
<gene>
    <name evidence="4" type="ORF">SAMN05660703_2279</name>
</gene>
<keyword evidence="1" id="KW-0677">Repeat</keyword>
<evidence type="ECO:0000256" key="2">
    <source>
        <dbReference type="ARBA" id="ARBA00023043"/>
    </source>
</evidence>
<dbReference type="AlphaFoldDB" id="A0A1W2AX32"/>
<protein>
    <submittedName>
        <fullName evidence="4">Ankyrin repeat</fullName>
    </submittedName>
</protein>
<evidence type="ECO:0000313" key="4">
    <source>
        <dbReference type="EMBL" id="SMC65100.1"/>
    </source>
</evidence>
<proteinExistence type="predicted"/>
<sequence length="200" mass="22161">MNKQNEPNQLQKDLEIACLSGNEELVIEILEKGVSPNFCYISGSPLSVAVLRNNLVLLELLLSHGADLNFSDSDSLFERFPLEVACKDKNFHMVDYLISLGAKVNMVSGAGKSILEVAVATGNREIVAKLLEAGADVEIKSGSNSLVYDKTPICAAVEMNDTEMVEYLVKMGAKTKPIRKLRRFEIHPKMVRFLKAKKYL</sequence>
<dbReference type="Gene3D" id="1.25.40.20">
    <property type="entry name" value="Ankyrin repeat-containing domain"/>
    <property type="match status" value="1"/>
</dbReference>